<feature type="compositionally biased region" description="Polar residues" evidence="2">
    <location>
        <begin position="46"/>
        <end position="64"/>
    </location>
</feature>
<dbReference type="OrthoDB" id="2526096at2759"/>
<evidence type="ECO:0000313" key="3">
    <source>
        <dbReference type="EMBL" id="CDR44195.1"/>
    </source>
</evidence>
<dbReference type="EMBL" id="LK052944">
    <property type="protein sequence ID" value="CDR44195.1"/>
    <property type="molecule type" value="Genomic_DNA"/>
</dbReference>
<feature type="region of interest" description="Disordered" evidence="2">
    <location>
        <begin position="1"/>
        <end position="158"/>
    </location>
</feature>
<dbReference type="AlphaFoldDB" id="A0A061B8I0"/>
<evidence type="ECO:0000256" key="1">
    <source>
        <dbReference type="SAM" id="Coils"/>
    </source>
</evidence>
<gene>
    <name evidence="3" type="ORF">RHTO0S_09e01068g</name>
</gene>
<organism evidence="3">
    <name type="scientific">Rhodotorula toruloides</name>
    <name type="common">Yeast</name>
    <name type="synonym">Rhodosporidium toruloides</name>
    <dbReference type="NCBI Taxonomy" id="5286"/>
    <lineage>
        <taxon>Eukaryota</taxon>
        <taxon>Fungi</taxon>
        <taxon>Dikarya</taxon>
        <taxon>Basidiomycota</taxon>
        <taxon>Pucciniomycotina</taxon>
        <taxon>Microbotryomycetes</taxon>
        <taxon>Sporidiobolales</taxon>
        <taxon>Sporidiobolaceae</taxon>
        <taxon>Rhodotorula</taxon>
    </lineage>
</organism>
<feature type="compositionally biased region" description="Basic and acidic residues" evidence="2">
    <location>
        <begin position="120"/>
        <end position="138"/>
    </location>
</feature>
<evidence type="ECO:0000256" key="2">
    <source>
        <dbReference type="SAM" id="MobiDB-lite"/>
    </source>
</evidence>
<feature type="region of interest" description="Disordered" evidence="2">
    <location>
        <begin position="175"/>
        <end position="217"/>
    </location>
</feature>
<keyword evidence="1" id="KW-0175">Coiled coil</keyword>
<feature type="coiled-coil region" evidence="1">
    <location>
        <begin position="228"/>
        <end position="262"/>
    </location>
</feature>
<reference evidence="3" key="1">
    <citation type="journal article" date="2014" name="Genome Announc.">
        <title>Draft genome sequence of Rhodosporidium toruloides CECT1137, an oleaginous yeast of biotechnological interest.</title>
        <authorList>
            <person name="Morin N."/>
            <person name="Calcas X."/>
            <person name="Devillers H."/>
            <person name="Durrens P."/>
            <person name="Sherman D.J."/>
            <person name="Nicaud J.-M."/>
            <person name="Neuveglise C."/>
        </authorList>
    </citation>
    <scope>NUCLEOTIDE SEQUENCE</scope>
    <source>
        <strain evidence="3">CECT1137</strain>
    </source>
</reference>
<protein>
    <submittedName>
        <fullName evidence="3">RHTO0S09e01068g1_1</fullName>
    </submittedName>
</protein>
<feature type="compositionally biased region" description="Low complexity" evidence="2">
    <location>
        <begin position="203"/>
        <end position="215"/>
    </location>
</feature>
<proteinExistence type="predicted"/>
<accession>A0A061B8I0</accession>
<name>A0A061B8I0_RHOTO</name>
<sequence length="362" mass="39143">MREGTDPMGRPQAMSTPPPTVPRPGDYDSQPHPSEAALLHPDLLAHSSQPYQPFSPTTAASFSPSLHAPPPHALRPSLSNRPLSALELLQRANGFPASRGSGAPDSPSPRPGSVAALRLSEAEKSRLEGRNGGEERGEGSSAASARRRRGSGGTDASLDSIARVAEAALHEFDSIVSQRAVADSTGRPASRLRDIPSPPRTASPPTSQPAASHPPYRAFVEESAQDVNVQLIQELREAQDYIAYLQQELRSINEVVVQLRERPADAPQPPRLEQEASSAQAAFEVIKHTFAMLPSLPPTASAPAPQLDSISRALAFTRSIDRLAHQTPRERRDEDVFAVENLQDVLGEVERWEREARRAEQG</sequence>